<evidence type="ECO:0000313" key="9">
    <source>
        <dbReference type="EMBL" id="KHA70753.1"/>
    </source>
</evidence>
<organism evidence="9 10">
    <name type="scientific">Pseudomonas chlororaphis</name>
    <dbReference type="NCBI Taxonomy" id="587753"/>
    <lineage>
        <taxon>Bacteria</taxon>
        <taxon>Pseudomonadati</taxon>
        <taxon>Pseudomonadota</taxon>
        <taxon>Gammaproteobacteria</taxon>
        <taxon>Pseudomonadales</taxon>
        <taxon>Pseudomonadaceae</taxon>
        <taxon>Pseudomonas</taxon>
    </lineage>
</organism>
<dbReference type="InterPro" id="IPR037396">
    <property type="entry name" value="FMN_HAD"/>
</dbReference>
<reference evidence="9 10" key="1">
    <citation type="submission" date="2014-10" db="EMBL/GenBank/DDBJ databases">
        <title>Draft genome sequence of Pseudomonas chlororaphis EA105.</title>
        <authorList>
            <person name="McCully L.M."/>
            <person name="Bitzer A.S."/>
            <person name="Spence C."/>
            <person name="Bais H."/>
            <person name="Silby M.W."/>
        </authorList>
    </citation>
    <scope>NUCLEOTIDE SEQUENCE [LARGE SCALE GENOMIC DNA]</scope>
    <source>
        <strain evidence="9 10">EA105</strain>
    </source>
</reference>
<dbReference type="PANTHER" id="PTHR10578:SF107">
    <property type="entry name" value="2-HYDROXYACID OXIDASE 1"/>
    <property type="match status" value="1"/>
</dbReference>
<feature type="binding site" evidence="7">
    <location>
        <position position="165"/>
    </location>
    <ligand>
        <name>glyoxylate</name>
        <dbReference type="ChEBI" id="CHEBI:36655"/>
    </ligand>
</feature>
<feature type="binding site" evidence="7">
    <location>
        <position position="130"/>
    </location>
    <ligand>
        <name>FMN</name>
        <dbReference type="ChEBI" id="CHEBI:58210"/>
    </ligand>
</feature>
<comment type="similarity">
    <text evidence="5">Belongs to the FMN-dependent alpha-hydroxy acid dehydrogenase family.</text>
</comment>
<dbReference type="GO" id="GO:0016614">
    <property type="term" value="F:oxidoreductase activity, acting on CH-OH group of donors"/>
    <property type="evidence" value="ECO:0007669"/>
    <property type="project" value="UniProtKB-ARBA"/>
</dbReference>
<feature type="binding site" evidence="7">
    <location>
        <position position="108"/>
    </location>
    <ligand>
        <name>FMN</name>
        <dbReference type="ChEBI" id="CHEBI:58210"/>
    </ligand>
</feature>
<dbReference type="CDD" id="cd02809">
    <property type="entry name" value="alpha_hydroxyacid_oxid_FMN"/>
    <property type="match status" value="1"/>
</dbReference>
<dbReference type="AlphaFoldDB" id="A0A0A6D494"/>
<feature type="binding site" evidence="7">
    <location>
        <begin position="290"/>
        <end position="294"/>
    </location>
    <ligand>
        <name>FMN</name>
        <dbReference type="ChEBI" id="CHEBI:58210"/>
    </ligand>
</feature>
<dbReference type="InterPro" id="IPR012133">
    <property type="entry name" value="Alpha-hydoxy_acid_DH_FMN"/>
</dbReference>
<evidence type="ECO:0000256" key="6">
    <source>
        <dbReference type="PIRSR" id="PIRSR000138-1"/>
    </source>
</evidence>
<evidence type="ECO:0000256" key="7">
    <source>
        <dbReference type="PIRSR" id="PIRSR000138-2"/>
    </source>
</evidence>
<evidence type="ECO:0000259" key="8">
    <source>
        <dbReference type="PROSITE" id="PS51349"/>
    </source>
</evidence>
<dbReference type="Proteomes" id="UP000030564">
    <property type="component" value="Unassembled WGS sequence"/>
</dbReference>
<dbReference type="InterPro" id="IPR000262">
    <property type="entry name" value="FMN-dep_DH"/>
</dbReference>
<dbReference type="InterPro" id="IPR008259">
    <property type="entry name" value="FMN_hydac_DH_AS"/>
</dbReference>
<feature type="binding site" evidence="7">
    <location>
        <position position="235"/>
    </location>
    <ligand>
        <name>FMN</name>
        <dbReference type="ChEBI" id="CHEBI:58210"/>
    </ligand>
</feature>
<dbReference type="PATRIC" id="fig|587753.9.peg.3995"/>
<feature type="domain" description="FMN hydroxy acid dehydrogenase" evidence="8">
    <location>
        <begin position="1"/>
        <end position="360"/>
    </location>
</feature>
<feature type="binding site" evidence="7">
    <location>
        <position position="128"/>
    </location>
    <ligand>
        <name>FMN</name>
        <dbReference type="ChEBI" id="CHEBI:58210"/>
    </ligand>
</feature>
<dbReference type="PROSITE" id="PS00557">
    <property type="entry name" value="FMN_HYDROXY_ACID_DH_1"/>
    <property type="match status" value="1"/>
</dbReference>
<feature type="binding site" evidence="7">
    <location>
        <position position="257"/>
    </location>
    <ligand>
        <name>FMN</name>
        <dbReference type="ChEBI" id="CHEBI:58210"/>
    </ligand>
</feature>
<comment type="caution">
    <text evidence="9">The sequence shown here is derived from an EMBL/GenBank/DDBJ whole genome shotgun (WGS) entry which is preliminary data.</text>
</comment>
<evidence type="ECO:0000256" key="1">
    <source>
        <dbReference type="ARBA" id="ARBA00001917"/>
    </source>
</evidence>
<dbReference type="OrthoDB" id="9770452at2"/>
<dbReference type="FunFam" id="3.20.20.70:FF:000029">
    <property type="entry name" value="L-lactate dehydrogenase"/>
    <property type="match status" value="1"/>
</dbReference>
<proteinExistence type="inferred from homology"/>
<comment type="cofactor">
    <cofactor evidence="1">
        <name>FMN</name>
        <dbReference type="ChEBI" id="CHEBI:58210"/>
    </cofactor>
</comment>
<feature type="binding site" evidence="7">
    <location>
        <position position="156"/>
    </location>
    <ligand>
        <name>FMN</name>
        <dbReference type="ChEBI" id="CHEBI:58210"/>
    </ligand>
</feature>
<feature type="binding site" evidence="7">
    <location>
        <position position="262"/>
    </location>
    <ligand>
        <name>glyoxylate</name>
        <dbReference type="ChEBI" id="CHEBI:36655"/>
    </ligand>
</feature>
<evidence type="ECO:0000256" key="3">
    <source>
        <dbReference type="ARBA" id="ARBA00022643"/>
    </source>
</evidence>
<dbReference type="PROSITE" id="PS51349">
    <property type="entry name" value="FMN_HYDROXY_ACID_DH_2"/>
    <property type="match status" value="1"/>
</dbReference>
<name>A0A0A6D494_9PSED</name>
<dbReference type="Pfam" id="PF01070">
    <property type="entry name" value="FMN_dh"/>
    <property type="match status" value="1"/>
</dbReference>
<keyword evidence="4" id="KW-0560">Oxidoreductase</keyword>
<feature type="binding site" evidence="7">
    <location>
        <position position="259"/>
    </location>
    <ligand>
        <name>glyoxylate</name>
        <dbReference type="ChEBI" id="CHEBI:36655"/>
    </ligand>
</feature>
<dbReference type="GO" id="GO:0010181">
    <property type="term" value="F:FMN binding"/>
    <property type="evidence" value="ECO:0007669"/>
    <property type="project" value="InterPro"/>
</dbReference>
<evidence type="ECO:0000256" key="5">
    <source>
        <dbReference type="ARBA" id="ARBA00024042"/>
    </source>
</evidence>
<evidence type="ECO:0000256" key="4">
    <source>
        <dbReference type="ARBA" id="ARBA00023002"/>
    </source>
</evidence>
<evidence type="ECO:0000313" key="10">
    <source>
        <dbReference type="Proteomes" id="UP000030564"/>
    </source>
</evidence>
<dbReference type="PANTHER" id="PTHR10578">
    <property type="entry name" value="S -2-HYDROXY-ACID OXIDASE-RELATED"/>
    <property type="match status" value="1"/>
</dbReference>
<keyword evidence="2 7" id="KW-0285">Flavoprotein</keyword>
<sequence length="360" mass="38068">MISTPVNLADYAQLARQVLCDSIWDFLCGGSGEEIALKANRTALDRMSLLPRVLTGLTDHSTACTWFTHASAMPVAIAPMAYHKLFNPQGELATARAAKASGVPLIVSTLSSVSIEDIAAVGADLWFQLYWLKDQAQVRSLIKRAEDAGCKSIMVTADVPLMARRNRDLRNGFALPADVHAANLTPCAHLHAVSHTGSAAASAVGRHTREAFLAGLSWRHIEQLRGMTTLPIIVKGVMDPRDARQAFESGADCVVVSNHGGRQFDAAPGALESLANIVEVTPNECSVLFDSGVRTGSDVLKAMALGADGVLLGRPVLWGLAAQGQPGVEQVLALLKDELLDAMVLAGCHSPAQAKALVVG</sequence>
<feature type="binding site" evidence="7">
    <location>
        <begin position="79"/>
        <end position="81"/>
    </location>
    <ligand>
        <name>FMN</name>
        <dbReference type="ChEBI" id="CHEBI:58210"/>
    </ligand>
</feature>
<dbReference type="InterPro" id="IPR013785">
    <property type="entry name" value="Aldolase_TIM"/>
</dbReference>
<protein>
    <submittedName>
        <fullName evidence="9">2-hydroxy-acid oxidase</fullName>
    </submittedName>
</protein>
<feature type="active site" description="Proton acceptor" evidence="6">
    <location>
        <position position="259"/>
    </location>
</feature>
<feature type="binding site" evidence="7">
    <location>
        <begin position="313"/>
        <end position="314"/>
    </location>
    <ligand>
        <name>FMN</name>
        <dbReference type="ChEBI" id="CHEBI:58210"/>
    </ligand>
</feature>
<accession>A0A0A6D494</accession>
<gene>
    <name evidence="9" type="ORF">NZ35_23980</name>
</gene>
<dbReference type="EMBL" id="JSFK01000031">
    <property type="protein sequence ID" value="KHA70753.1"/>
    <property type="molecule type" value="Genomic_DNA"/>
</dbReference>
<dbReference type="Gene3D" id="3.20.20.70">
    <property type="entry name" value="Aldolase class I"/>
    <property type="match status" value="1"/>
</dbReference>
<dbReference type="SUPFAM" id="SSF51395">
    <property type="entry name" value="FMN-linked oxidoreductases"/>
    <property type="match status" value="1"/>
</dbReference>
<keyword evidence="3 7" id="KW-0288">FMN</keyword>
<dbReference type="PIRSF" id="PIRSF000138">
    <property type="entry name" value="Al-hdrx_acd_dh"/>
    <property type="match status" value="1"/>
</dbReference>
<evidence type="ECO:0000256" key="2">
    <source>
        <dbReference type="ARBA" id="ARBA00022630"/>
    </source>
</evidence>